<evidence type="ECO:0000256" key="4">
    <source>
        <dbReference type="ARBA" id="ARBA00023136"/>
    </source>
</evidence>
<sequence length="430" mass="48032">MRLPPVDVLLSWPTPNYENPKTRGPALAIVNYTLAAVTIITVALRLYTRVFIKRWFGLDDVFIILALIFTLGLTAVVLLANQKYGWDRHVYDIPFNIIEPASKIAMIAKIVFTCAATFTRLSLHCFYYRLVTDTGKTWFRWLIHANVAYTLGIFISYPFIAIFLCVPVRAYWIPGGVPGAYCLDEGVATLICGIISCVADFITTITPMPLVMGLRMPRQQRLAVGFLFGLGIIVTIAGIVRTWYIYRSLFNEWDQTWYSYPLWIAAAVEIDLGVICASAPVLRPLLSKIPFNLSETFSRSKTSHKSTGTPSKNNSASSKRRADTIQGAPELAKDRGRSYELKEWDDLEHGATLNDTMRGSQERILEDGDSSSGKSGKSSHGIRKKGSQDDARKGDMTTTKTSEVQLHVSPASDGISRPMMRYPTPRRDTP</sequence>
<keyword evidence="3 7" id="KW-1133">Transmembrane helix</keyword>
<feature type="transmembrane region" description="Helical" evidence="7">
    <location>
        <begin position="222"/>
        <end position="246"/>
    </location>
</feature>
<keyword evidence="2 7" id="KW-0812">Transmembrane</keyword>
<keyword evidence="10" id="KW-1185">Reference proteome</keyword>
<comment type="subcellular location">
    <subcellularLocation>
        <location evidence="1">Membrane</location>
        <topology evidence="1">Multi-pass membrane protein</topology>
    </subcellularLocation>
</comment>
<protein>
    <recommendedName>
        <fullName evidence="8">Rhodopsin domain-containing protein</fullName>
    </recommendedName>
</protein>
<feature type="transmembrane region" description="Helical" evidence="7">
    <location>
        <begin position="258"/>
        <end position="282"/>
    </location>
</feature>
<dbReference type="Proteomes" id="UP000663193">
    <property type="component" value="Chromosome 1"/>
</dbReference>
<name>A0A7U2EUF2_PHANO</name>
<evidence type="ECO:0000256" key="6">
    <source>
        <dbReference type="SAM" id="MobiDB-lite"/>
    </source>
</evidence>
<dbReference type="RefSeq" id="XP_001791456.1">
    <property type="nucleotide sequence ID" value="XM_001791404.1"/>
</dbReference>
<feature type="region of interest" description="Disordered" evidence="6">
    <location>
        <begin position="300"/>
        <end position="332"/>
    </location>
</feature>
<evidence type="ECO:0000256" key="2">
    <source>
        <dbReference type="ARBA" id="ARBA00022692"/>
    </source>
</evidence>
<proteinExistence type="inferred from homology"/>
<evidence type="ECO:0000313" key="9">
    <source>
        <dbReference type="EMBL" id="QRC91279.1"/>
    </source>
</evidence>
<dbReference type="OrthoDB" id="4525788at2759"/>
<dbReference type="InterPro" id="IPR049326">
    <property type="entry name" value="Rhodopsin_dom_fungi"/>
</dbReference>
<evidence type="ECO:0000256" key="3">
    <source>
        <dbReference type="ARBA" id="ARBA00022989"/>
    </source>
</evidence>
<feature type="compositionally biased region" description="Low complexity" evidence="6">
    <location>
        <begin position="370"/>
        <end position="379"/>
    </location>
</feature>
<dbReference type="PANTHER" id="PTHR33048">
    <property type="entry name" value="PTH11-LIKE INTEGRAL MEMBRANE PROTEIN (AFU_ORTHOLOGUE AFUA_5G11245)"/>
    <property type="match status" value="1"/>
</dbReference>
<dbReference type="PANTHER" id="PTHR33048:SF129">
    <property type="entry name" value="INTEGRAL MEMBRANE PROTEIN-RELATED"/>
    <property type="match status" value="1"/>
</dbReference>
<dbReference type="GO" id="GO:0016020">
    <property type="term" value="C:membrane"/>
    <property type="evidence" value="ECO:0007669"/>
    <property type="project" value="UniProtKB-SubCell"/>
</dbReference>
<feature type="transmembrane region" description="Helical" evidence="7">
    <location>
        <begin position="147"/>
        <end position="172"/>
    </location>
</feature>
<organism evidence="9 10">
    <name type="scientific">Phaeosphaeria nodorum (strain SN15 / ATCC MYA-4574 / FGSC 10173)</name>
    <name type="common">Glume blotch fungus</name>
    <name type="synonym">Parastagonospora nodorum</name>
    <dbReference type="NCBI Taxonomy" id="321614"/>
    <lineage>
        <taxon>Eukaryota</taxon>
        <taxon>Fungi</taxon>
        <taxon>Dikarya</taxon>
        <taxon>Ascomycota</taxon>
        <taxon>Pezizomycotina</taxon>
        <taxon>Dothideomycetes</taxon>
        <taxon>Pleosporomycetidae</taxon>
        <taxon>Pleosporales</taxon>
        <taxon>Pleosporineae</taxon>
        <taxon>Phaeosphaeriaceae</taxon>
        <taxon>Parastagonospora</taxon>
    </lineage>
</organism>
<feature type="transmembrane region" description="Helical" evidence="7">
    <location>
        <begin position="26"/>
        <end position="48"/>
    </location>
</feature>
<keyword evidence="4 7" id="KW-0472">Membrane</keyword>
<feature type="transmembrane region" description="Helical" evidence="7">
    <location>
        <begin position="104"/>
        <end position="127"/>
    </location>
</feature>
<feature type="domain" description="Rhodopsin" evidence="8">
    <location>
        <begin position="44"/>
        <end position="288"/>
    </location>
</feature>
<dbReference type="AlphaFoldDB" id="A0A7U2EUF2"/>
<feature type="region of interest" description="Disordered" evidence="6">
    <location>
        <begin position="364"/>
        <end position="430"/>
    </location>
</feature>
<dbReference type="InterPro" id="IPR052337">
    <property type="entry name" value="SAT4-like"/>
</dbReference>
<dbReference type="VEuPathDB" id="FungiDB:JI435_007810"/>
<feature type="compositionally biased region" description="Basic and acidic residues" evidence="6">
    <location>
        <begin position="386"/>
        <end position="395"/>
    </location>
</feature>
<dbReference type="Pfam" id="PF20684">
    <property type="entry name" value="Fung_rhodopsin"/>
    <property type="match status" value="1"/>
</dbReference>
<evidence type="ECO:0000256" key="5">
    <source>
        <dbReference type="ARBA" id="ARBA00038359"/>
    </source>
</evidence>
<dbReference type="EMBL" id="CP069023">
    <property type="protein sequence ID" value="QRC91279.1"/>
    <property type="molecule type" value="Genomic_DNA"/>
</dbReference>
<dbReference type="OMA" id="INMGLIC"/>
<gene>
    <name evidence="9" type="ORF">JI435_007810</name>
</gene>
<dbReference type="KEGG" id="pno:SNOG_00781"/>
<feature type="transmembrane region" description="Helical" evidence="7">
    <location>
        <begin position="187"/>
        <end position="210"/>
    </location>
</feature>
<feature type="compositionally biased region" description="Polar residues" evidence="6">
    <location>
        <begin position="300"/>
        <end position="317"/>
    </location>
</feature>
<feature type="transmembrane region" description="Helical" evidence="7">
    <location>
        <begin position="60"/>
        <end position="80"/>
    </location>
</feature>
<evidence type="ECO:0000313" key="10">
    <source>
        <dbReference type="Proteomes" id="UP000663193"/>
    </source>
</evidence>
<reference evidence="10" key="1">
    <citation type="journal article" date="2021" name="BMC Genomics">
        <title>Chromosome-level genome assembly and manually-curated proteome of model necrotroph Parastagonospora nodorum Sn15 reveals a genome-wide trove of candidate effector homologs, and redundancy of virulence-related functions within an accessory chromosome.</title>
        <authorList>
            <person name="Bertazzoni S."/>
            <person name="Jones D.A.B."/>
            <person name="Phan H.T."/>
            <person name="Tan K.-C."/>
            <person name="Hane J.K."/>
        </authorList>
    </citation>
    <scope>NUCLEOTIDE SEQUENCE [LARGE SCALE GENOMIC DNA]</scope>
    <source>
        <strain evidence="10">SN15 / ATCC MYA-4574 / FGSC 10173)</strain>
    </source>
</reference>
<evidence type="ECO:0000256" key="7">
    <source>
        <dbReference type="SAM" id="Phobius"/>
    </source>
</evidence>
<comment type="similarity">
    <text evidence="5">Belongs to the SAT4 family.</text>
</comment>
<evidence type="ECO:0000256" key="1">
    <source>
        <dbReference type="ARBA" id="ARBA00004141"/>
    </source>
</evidence>
<evidence type="ECO:0000259" key="8">
    <source>
        <dbReference type="Pfam" id="PF20684"/>
    </source>
</evidence>
<accession>A0A7U2EUF2</accession>